<dbReference type="RefSeq" id="XP_058326554.1">
    <property type="nucleotide sequence ID" value="XM_058478224.1"/>
</dbReference>
<organism evidence="2 3">
    <name type="scientific">Penicillium chermesinum</name>
    <dbReference type="NCBI Taxonomy" id="63820"/>
    <lineage>
        <taxon>Eukaryota</taxon>
        <taxon>Fungi</taxon>
        <taxon>Dikarya</taxon>
        <taxon>Ascomycota</taxon>
        <taxon>Pezizomycotina</taxon>
        <taxon>Eurotiomycetes</taxon>
        <taxon>Eurotiomycetidae</taxon>
        <taxon>Eurotiales</taxon>
        <taxon>Aspergillaceae</taxon>
        <taxon>Penicillium</taxon>
    </lineage>
</organism>
<dbReference type="EMBL" id="JAPQKS010000007">
    <property type="protein sequence ID" value="KAJ5219724.1"/>
    <property type="molecule type" value="Genomic_DNA"/>
</dbReference>
<evidence type="ECO:0000313" key="3">
    <source>
        <dbReference type="Proteomes" id="UP001150941"/>
    </source>
</evidence>
<feature type="compositionally biased region" description="Polar residues" evidence="1">
    <location>
        <begin position="80"/>
        <end position="89"/>
    </location>
</feature>
<dbReference type="Proteomes" id="UP001150941">
    <property type="component" value="Unassembled WGS sequence"/>
</dbReference>
<feature type="region of interest" description="Disordered" evidence="1">
    <location>
        <begin position="73"/>
        <end position="97"/>
    </location>
</feature>
<reference evidence="2" key="1">
    <citation type="submission" date="2022-11" db="EMBL/GenBank/DDBJ databases">
        <authorList>
            <person name="Petersen C."/>
        </authorList>
    </citation>
    <scope>NUCLEOTIDE SEQUENCE</scope>
    <source>
        <strain evidence="2">IBT 19713</strain>
    </source>
</reference>
<evidence type="ECO:0000313" key="2">
    <source>
        <dbReference type="EMBL" id="KAJ5219724.1"/>
    </source>
</evidence>
<sequence>MGPLRLTWGKKVMNNGALPMVRAILGEAPPYPKFDGTYSPWIPIGQLTTEMISSNEPLALVCGSAESDILEPKERGSGALVTTTSTVSGSKRKHKAY</sequence>
<comment type="caution">
    <text evidence="2">The sequence shown here is derived from an EMBL/GenBank/DDBJ whole genome shotgun (WGS) entry which is preliminary data.</text>
</comment>
<name>A0A9W9TES4_9EURO</name>
<proteinExistence type="predicted"/>
<dbReference type="AlphaFoldDB" id="A0A9W9TES4"/>
<reference evidence="2" key="2">
    <citation type="journal article" date="2023" name="IMA Fungus">
        <title>Comparative genomic study of the Penicillium genus elucidates a diverse pangenome and 15 lateral gene transfer events.</title>
        <authorList>
            <person name="Petersen C."/>
            <person name="Sorensen T."/>
            <person name="Nielsen M.R."/>
            <person name="Sondergaard T.E."/>
            <person name="Sorensen J.L."/>
            <person name="Fitzpatrick D.A."/>
            <person name="Frisvad J.C."/>
            <person name="Nielsen K.L."/>
        </authorList>
    </citation>
    <scope>NUCLEOTIDE SEQUENCE</scope>
    <source>
        <strain evidence="2">IBT 19713</strain>
    </source>
</reference>
<accession>A0A9W9TES4</accession>
<keyword evidence="3" id="KW-1185">Reference proteome</keyword>
<dbReference type="GeneID" id="83205527"/>
<gene>
    <name evidence="2" type="ORF">N7468_008928</name>
</gene>
<evidence type="ECO:0000256" key="1">
    <source>
        <dbReference type="SAM" id="MobiDB-lite"/>
    </source>
</evidence>
<protein>
    <submittedName>
        <fullName evidence="2">Uncharacterized protein</fullName>
    </submittedName>
</protein>